<feature type="transmembrane region" description="Helical" evidence="6">
    <location>
        <begin position="12"/>
        <end position="39"/>
    </location>
</feature>
<reference evidence="7 8" key="1">
    <citation type="submission" date="2019-04" db="EMBL/GenBank/DDBJ databases">
        <title>Genome sequence of strain 7209-2.</title>
        <authorList>
            <person name="Gao J."/>
            <person name="Sun J."/>
        </authorList>
    </citation>
    <scope>NUCLEOTIDE SEQUENCE [LARGE SCALE GENOMIC DNA]</scope>
    <source>
        <strain evidence="7 8">7209-2</strain>
    </source>
</reference>
<sequence length="348" mass="36848">MTSWGRRPISVTLVFASLLILLLLLPHTVLMIFGGLLLAILLRSCGVAVGRLLSIGPGWGVAVCLVSGVLLLSAGGAAIAPAISEQVDELWRQVPETLDSLKSSVEEYAWGREALERASEVEVFSSASGGTATRAVSSIFGYAGSSVLLVFIALYGAFDPHTYKRGFLKLFAPSARPRAESVLSNSVQTLQSWLSAQLISMTVVGVLTGLGLWFIGIPLALVLGLIAGLLAFIPNLGPVLAATPGLLLAVPDGMNTVLMVLGVYLVVQTLESYIITPLVQKEKVSLPPLLVICSQLAFGSLFGIVGLALATPLTALGMQLVNDLYIDDYLEREHDTEERAAPIPVTDR</sequence>
<feature type="transmembrane region" description="Helical" evidence="6">
    <location>
        <begin position="210"/>
        <end position="233"/>
    </location>
</feature>
<comment type="similarity">
    <text evidence="2">Belongs to the autoinducer-2 exporter (AI-2E) (TC 2.A.86) family.</text>
</comment>
<dbReference type="PANTHER" id="PTHR21716:SF62">
    <property type="entry name" value="TRANSPORT PROTEIN YDBI-RELATED"/>
    <property type="match status" value="1"/>
</dbReference>
<feature type="transmembrane region" description="Helical" evidence="6">
    <location>
        <begin position="59"/>
        <end position="83"/>
    </location>
</feature>
<keyword evidence="4 6" id="KW-1133">Transmembrane helix</keyword>
<evidence type="ECO:0000256" key="2">
    <source>
        <dbReference type="ARBA" id="ARBA00009773"/>
    </source>
</evidence>
<keyword evidence="3 6" id="KW-0812">Transmembrane</keyword>
<dbReference type="InterPro" id="IPR002549">
    <property type="entry name" value="AI-2E-like"/>
</dbReference>
<evidence type="ECO:0000313" key="8">
    <source>
        <dbReference type="Proteomes" id="UP000309667"/>
    </source>
</evidence>
<comment type="subcellular location">
    <subcellularLocation>
        <location evidence="1">Membrane</location>
        <topology evidence="1">Multi-pass membrane protein</topology>
    </subcellularLocation>
</comment>
<keyword evidence="8" id="KW-1185">Reference proteome</keyword>
<dbReference type="Pfam" id="PF01594">
    <property type="entry name" value="AI-2E_transport"/>
    <property type="match status" value="1"/>
</dbReference>
<dbReference type="PANTHER" id="PTHR21716">
    <property type="entry name" value="TRANSMEMBRANE PROTEIN"/>
    <property type="match status" value="1"/>
</dbReference>
<dbReference type="Proteomes" id="UP000309667">
    <property type="component" value="Unassembled WGS sequence"/>
</dbReference>
<feature type="transmembrane region" description="Helical" evidence="6">
    <location>
        <begin position="139"/>
        <end position="158"/>
    </location>
</feature>
<evidence type="ECO:0000313" key="7">
    <source>
        <dbReference type="EMBL" id="THV17558.1"/>
    </source>
</evidence>
<evidence type="ECO:0000256" key="6">
    <source>
        <dbReference type="SAM" id="Phobius"/>
    </source>
</evidence>
<gene>
    <name evidence="7" type="ORF">E9677_01985</name>
</gene>
<protein>
    <submittedName>
        <fullName evidence="7">AI-2E family transporter</fullName>
    </submittedName>
</protein>
<feature type="transmembrane region" description="Helical" evidence="6">
    <location>
        <begin position="287"/>
        <end position="310"/>
    </location>
</feature>
<dbReference type="EMBL" id="STGT01000001">
    <property type="protein sequence ID" value="THV17558.1"/>
    <property type="molecule type" value="Genomic_DNA"/>
</dbReference>
<evidence type="ECO:0000256" key="4">
    <source>
        <dbReference type="ARBA" id="ARBA00022989"/>
    </source>
</evidence>
<evidence type="ECO:0000256" key="1">
    <source>
        <dbReference type="ARBA" id="ARBA00004141"/>
    </source>
</evidence>
<accession>A0ABY2R1H6</accession>
<proteinExistence type="inferred from homology"/>
<evidence type="ECO:0000256" key="3">
    <source>
        <dbReference type="ARBA" id="ARBA00022692"/>
    </source>
</evidence>
<dbReference type="RefSeq" id="WP_136557157.1">
    <property type="nucleotide sequence ID" value="NZ_STGT01000001.1"/>
</dbReference>
<comment type="caution">
    <text evidence="7">The sequence shown here is derived from an EMBL/GenBank/DDBJ whole genome shotgun (WGS) entry which is preliminary data.</text>
</comment>
<keyword evidence="5 6" id="KW-0472">Membrane</keyword>
<evidence type="ECO:0000256" key="5">
    <source>
        <dbReference type="ARBA" id="ARBA00023136"/>
    </source>
</evidence>
<name>A0ABY2R1H6_9HYPH</name>
<organism evidence="7 8">
    <name type="scientific">Rhizobium rhizophilum</name>
    <dbReference type="NCBI Taxonomy" id="1850373"/>
    <lineage>
        <taxon>Bacteria</taxon>
        <taxon>Pseudomonadati</taxon>
        <taxon>Pseudomonadota</taxon>
        <taxon>Alphaproteobacteria</taxon>
        <taxon>Hyphomicrobiales</taxon>
        <taxon>Rhizobiaceae</taxon>
        <taxon>Rhizobium/Agrobacterium group</taxon>
        <taxon>Rhizobium</taxon>
    </lineage>
</organism>